<name>U5CN92_AMBTC</name>
<gene>
    <name evidence="2" type="ORF">AMTR_s00038p00163720</name>
</gene>
<dbReference type="Proteomes" id="UP000017836">
    <property type="component" value="Unassembled WGS sequence"/>
</dbReference>
<dbReference type="InterPro" id="IPR016169">
    <property type="entry name" value="FAD-bd_PCMH_sub2"/>
</dbReference>
<reference evidence="3" key="1">
    <citation type="journal article" date="2013" name="Science">
        <title>The Amborella genome and the evolution of flowering plants.</title>
        <authorList>
            <consortium name="Amborella Genome Project"/>
        </authorList>
    </citation>
    <scope>NUCLEOTIDE SEQUENCE [LARGE SCALE GENOMIC DNA]</scope>
</reference>
<evidence type="ECO:0000313" key="2">
    <source>
        <dbReference type="EMBL" id="ERN14601.1"/>
    </source>
</evidence>
<evidence type="ECO:0000313" key="3">
    <source>
        <dbReference type="Proteomes" id="UP000017836"/>
    </source>
</evidence>
<dbReference type="SUPFAM" id="SSF56176">
    <property type="entry name" value="FAD-binding/transporter-associated domain-like"/>
    <property type="match status" value="1"/>
</dbReference>
<dbReference type="PROSITE" id="PS51387">
    <property type="entry name" value="FAD_PCMH"/>
    <property type="match status" value="1"/>
</dbReference>
<evidence type="ECO:0000259" key="1">
    <source>
        <dbReference type="PROSITE" id="PS51387"/>
    </source>
</evidence>
<dbReference type="EMBL" id="KI392532">
    <property type="protein sequence ID" value="ERN14601.1"/>
    <property type="molecule type" value="Genomic_DNA"/>
</dbReference>
<dbReference type="Pfam" id="PF01565">
    <property type="entry name" value="FAD_binding_4"/>
    <property type="match status" value="1"/>
</dbReference>
<dbReference type="InterPro" id="IPR016166">
    <property type="entry name" value="FAD-bd_PCMH"/>
</dbReference>
<dbReference type="OMA" id="NCDEREI"/>
<dbReference type="InterPro" id="IPR006094">
    <property type="entry name" value="Oxid_FAD_bind_N"/>
</dbReference>
<organism evidence="2 3">
    <name type="scientific">Amborella trichopoda</name>
    <dbReference type="NCBI Taxonomy" id="13333"/>
    <lineage>
        <taxon>Eukaryota</taxon>
        <taxon>Viridiplantae</taxon>
        <taxon>Streptophyta</taxon>
        <taxon>Embryophyta</taxon>
        <taxon>Tracheophyta</taxon>
        <taxon>Spermatophyta</taxon>
        <taxon>Magnoliopsida</taxon>
        <taxon>Amborellales</taxon>
        <taxon>Amborellaceae</taxon>
        <taxon>Amborella</taxon>
    </lineage>
</organism>
<accession>U5CN92</accession>
<dbReference type="PANTHER" id="PTHR32448">
    <property type="entry name" value="OS08G0158400 PROTEIN"/>
    <property type="match status" value="1"/>
</dbReference>
<dbReference type="InterPro" id="IPR036318">
    <property type="entry name" value="FAD-bd_PCMH-like_sf"/>
</dbReference>
<dbReference type="HOGENOM" id="CLU_018354_6_3_1"/>
<dbReference type="GO" id="GO:0071949">
    <property type="term" value="F:FAD binding"/>
    <property type="evidence" value="ECO:0007669"/>
    <property type="project" value="InterPro"/>
</dbReference>
<protein>
    <recommendedName>
        <fullName evidence="1">FAD-binding PCMH-type domain-containing protein</fullName>
    </recommendedName>
</protein>
<proteinExistence type="predicted"/>
<dbReference type="Gene3D" id="3.30.465.10">
    <property type="match status" value="1"/>
</dbReference>
<dbReference type="Gramene" id="ERN14601">
    <property type="protein sequence ID" value="ERN14601"/>
    <property type="gene ID" value="AMTR_s00038p00163720"/>
</dbReference>
<dbReference type="AlphaFoldDB" id="U5CN92"/>
<feature type="domain" description="FAD-binding PCMH-type" evidence="1">
    <location>
        <begin position="1"/>
        <end position="120"/>
    </location>
</feature>
<keyword evidence="3" id="KW-1185">Reference proteome</keyword>
<sequence>MNLKKVEVDVTKGTAWRGGGTTIGEAYYHIANASKDRYGFPAGTCPTVGSGGYINGGGFGHMSRKFGHSADNLLDALAVNAEGLLLKRTAMGDAMFWAIRGGGGGSWGIVVAWKLKLADINRNVTIFRIGRAEKKTVVNFVRKWQAIAYNFPNGFHLRAILAANSSRIIIVSFSK</sequence>